<dbReference type="Gene3D" id="2.60.120.260">
    <property type="entry name" value="Galactose-binding domain-like"/>
    <property type="match status" value="1"/>
</dbReference>
<dbReference type="PANTHER" id="PTHR10030:SF37">
    <property type="entry name" value="ALPHA-L-FUCOSIDASE-RELATED"/>
    <property type="match status" value="1"/>
</dbReference>
<dbReference type="GO" id="GO:0016139">
    <property type="term" value="P:glycoside catabolic process"/>
    <property type="evidence" value="ECO:0007669"/>
    <property type="project" value="TreeGrafter"/>
</dbReference>
<comment type="function">
    <text evidence="1">Alpha-L-fucosidase is responsible for hydrolyzing the alpha-1,6-linked fucose joined to the reducing-end N-acetylglucosamine of the carbohydrate moieties of glycoproteins.</text>
</comment>
<name>A0A6M1RQV6_9BACT</name>
<dbReference type="InterPro" id="IPR057739">
    <property type="entry name" value="Glyco_hydro_29_N"/>
</dbReference>
<evidence type="ECO:0000256" key="2">
    <source>
        <dbReference type="ARBA" id="ARBA00007951"/>
    </source>
</evidence>
<evidence type="ECO:0000256" key="3">
    <source>
        <dbReference type="ARBA" id="ARBA00012662"/>
    </source>
</evidence>
<dbReference type="Pfam" id="PF01120">
    <property type="entry name" value="Alpha_L_fucos"/>
    <property type="match status" value="1"/>
</dbReference>
<dbReference type="Gene3D" id="2.60.40.1180">
    <property type="entry name" value="Golgi alpha-mannosidase II"/>
    <property type="match status" value="1"/>
</dbReference>
<evidence type="ECO:0000259" key="7">
    <source>
        <dbReference type="Pfam" id="PF01120"/>
    </source>
</evidence>
<dbReference type="InterPro" id="IPR000933">
    <property type="entry name" value="Glyco_hydro_29"/>
</dbReference>
<dbReference type="SMART" id="SM00812">
    <property type="entry name" value="Alpha_L_fucos"/>
    <property type="match status" value="1"/>
</dbReference>
<evidence type="ECO:0000256" key="5">
    <source>
        <dbReference type="ARBA" id="ARBA00022801"/>
    </source>
</evidence>
<dbReference type="Gene3D" id="3.20.20.80">
    <property type="entry name" value="Glycosidases"/>
    <property type="match status" value="1"/>
</dbReference>
<organism evidence="8 9">
    <name type="scientific">Limisphaera ngatamarikiensis</name>
    <dbReference type="NCBI Taxonomy" id="1324935"/>
    <lineage>
        <taxon>Bacteria</taxon>
        <taxon>Pseudomonadati</taxon>
        <taxon>Verrucomicrobiota</taxon>
        <taxon>Verrucomicrobiia</taxon>
        <taxon>Limisphaerales</taxon>
        <taxon>Limisphaeraceae</taxon>
        <taxon>Limisphaera</taxon>
    </lineage>
</organism>
<evidence type="ECO:0000256" key="4">
    <source>
        <dbReference type="ARBA" id="ARBA00022729"/>
    </source>
</evidence>
<dbReference type="InterPro" id="IPR013780">
    <property type="entry name" value="Glyco_hydro_b"/>
</dbReference>
<comment type="similarity">
    <text evidence="2">Belongs to the glycosyl hydrolase 29 family.</text>
</comment>
<evidence type="ECO:0000256" key="1">
    <source>
        <dbReference type="ARBA" id="ARBA00004071"/>
    </source>
</evidence>
<dbReference type="InterPro" id="IPR016286">
    <property type="entry name" value="FUC_metazoa-typ"/>
</dbReference>
<dbReference type="SUPFAM" id="SSF49785">
    <property type="entry name" value="Galactose-binding domain-like"/>
    <property type="match status" value="1"/>
</dbReference>
<keyword evidence="9" id="KW-1185">Reference proteome</keyword>
<dbReference type="EMBL" id="JAAKYA010000079">
    <property type="protein sequence ID" value="NGO40053.1"/>
    <property type="molecule type" value="Genomic_DNA"/>
</dbReference>
<keyword evidence="4" id="KW-0732">Signal</keyword>
<dbReference type="GO" id="GO:0006004">
    <property type="term" value="P:fucose metabolic process"/>
    <property type="evidence" value="ECO:0007669"/>
    <property type="project" value="InterPro"/>
</dbReference>
<dbReference type="PANTHER" id="PTHR10030">
    <property type="entry name" value="ALPHA-L-FUCOSIDASE"/>
    <property type="match status" value="1"/>
</dbReference>
<keyword evidence="5" id="KW-0378">Hydrolase</keyword>
<comment type="caution">
    <text evidence="8">The sequence shown here is derived from an EMBL/GenBank/DDBJ whole genome shotgun (WGS) entry which is preliminary data.</text>
</comment>
<gene>
    <name evidence="8" type="ORF">G4L39_11715</name>
</gene>
<keyword evidence="6" id="KW-0326">Glycosidase</keyword>
<dbReference type="PRINTS" id="PR00741">
    <property type="entry name" value="GLHYDRLASE29"/>
</dbReference>
<dbReference type="EC" id="3.2.1.51" evidence="3"/>
<accession>A0A6M1RQV6</accession>
<dbReference type="AlphaFoldDB" id="A0A6M1RQV6"/>
<evidence type="ECO:0000313" key="8">
    <source>
        <dbReference type="EMBL" id="NGO40053.1"/>
    </source>
</evidence>
<evidence type="ECO:0000256" key="6">
    <source>
        <dbReference type="ARBA" id="ARBA00023295"/>
    </source>
</evidence>
<dbReference type="GO" id="GO:0005764">
    <property type="term" value="C:lysosome"/>
    <property type="evidence" value="ECO:0007669"/>
    <property type="project" value="TreeGrafter"/>
</dbReference>
<dbReference type="InterPro" id="IPR017853">
    <property type="entry name" value="GH"/>
</dbReference>
<reference evidence="8 9" key="1">
    <citation type="submission" date="2020-02" db="EMBL/GenBank/DDBJ databases">
        <title>Draft genome sequence of Limisphaera ngatamarikiensis NGM72.4T, a thermophilic Verrucomicrobia grouped in subdivision 3.</title>
        <authorList>
            <person name="Carere C.R."/>
            <person name="Steen J."/>
            <person name="Hugenholtz P."/>
            <person name="Stott M.B."/>
        </authorList>
    </citation>
    <scope>NUCLEOTIDE SEQUENCE [LARGE SCALE GENOMIC DNA]</scope>
    <source>
        <strain evidence="8 9">NGM72.4</strain>
    </source>
</reference>
<evidence type="ECO:0000313" key="9">
    <source>
        <dbReference type="Proteomes" id="UP000477311"/>
    </source>
</evidence>
<sequence length="544" mass="61959">MRWWREARFGMFIHWGVYAVPAGTYKGQQIPGIGEWIMNRAKIPVAEYRQFARSFNPIFYDPDAWVRLAKEAGMKYIIITSKHHDGFALFDSKASDWDVVDATPYGRDLLLPLAAACRKHGIKLGFYYSQAQDWVNGGSAAGGKWDPAQQRDMDDYIRNVAVPQVREILTRYGEFPAVLWWDTPVDMNRERADQLIRLLRLKPGIIHNNRLGGGYRGDTETPEQYIPATGYPDGRDFEVCMTMNDTWGYKSYDQNWKSTETLIRNLIDIASKGGNYLLNVGPTADGRIPEPSIQRLKEIGAWMKVNGEAIYGTRASPFGRLPWGRCTVKPQGRHTILYLHVFQWPTNGQLVVPGLKNPIQRAWLLADRAARLTVTQREQEQIITVPAVAPDPIATVVAVRVAGKPEVEPLPIYPEANGTLRLDALQANLHGSQIRYEPERNKRCIGFWTDASEWVDWDVQLDQPRRYRVVFETAAEADGARLILRAQNASLEVTVPRTGDYTRFQRTEAGMLDLPAGRHRIEVRPVPDRWRPVNLRSIQLRPAD</sequence>
<dbReference type="GO" id="GO:0004560">
    <property type="term" value="F:alpha-L-fucosidase activity"/>
    <property type="evidence" value="ECO:0007669"/>
    <property type="project" value="InterPro"/>
</dbReference>
<dbReference type="InterPro" id="IPR008979">
    <property type="entry name" value="Galactose-bd-like_sf"/>
</dbReference>
<proteinExistence type="inferred from homology"/>
<dbReference type="SUPFAM" id="SSF51445">
    <property type="entry name" value="(Trans)glycosidases"/>
    <property type="match status" value="1"/>
</dbReference>
<feature type="domain" description="Glycoside hydrolase family 29 N-terminal" evidence="7">
    <location>
        <begin position="2"/>
        <end position="308"/>
    </location>
</feature>
<dbReference type="Proteomes" id="UP000477311">
    <property type="component" value="Unassembled WGS sequence"/>
</dbReference>
<protein>
    <recommendedName>
        <fullName evidence="3">alpha-L-fucosidase</fullName>
        <ecNumber evidence="3">3.2.1.51</ecNumber>
    </recommendedName>
</protein>